<dbReference type="PRINTS" id="PR00411">
    <property type="entry name" value="PNDRDTASEI"/>
</dbReference>
<dbReference type="InterPro" id="IPR016156">
    <property type="entry name" value="FAD/NAD-linked_Rdtase_dimer_sf"/>
</dbReference>
<dbReference type="Pfam" id="PF07992">
    <property type="entry name" value="Pyr_redox_2"/>
    <property type="match status" value="1"/>
</dbReference>
<dbReference type="InterPro" id="IPR004099">
    <property type="entry name" value="Pyr_nucl-diS_OxRdtase_dimer"/>
</dbReference>
<dbReference type="InterPro" id="IPR001763">
    <property type="entry name" value="Rhodanese-like_dom"/>
</dbReference>
<keyword evidence="3" id="KW-0285">Flavoprotein</keyword>
<dbReference type="Proteomes" id="UP000019380">
    <property type="component" value="Unassembled WGS sequence"/>
</dbReference>
<proteinExistence type="inferred from homology"/>
<dbReference type="InterPro" id="IPR001455">
    <property type="entry name" value="TusA-like"/>
</dbReference>
<dbReference type="AlphaFoldDB" id="D4VS82"/>
<keyword evidence="6" id="KW-0676">Redox-active center</keyword>
<evidence type="ECO:0000313" key="9">
    <source>
        <dbReference type="Proteomes" id="UP000019380"/>
    </source>
</evidence>
<dbReference type="Gene3D" id="3.40.250.10">
    <property type="entry name" value="Rhodanese-like domain"/>
    <property type="match status" value="1"/>
</dbReference>
<sequence length="861" mass="93909">MNFSSMQFVISTGNYLHYKQMKIIIIGGVAGGATTAARIRRVDETAEIILLEKGKYISYANCGLPYYIGGVIEERDKLFVQTPEAFSTRFRVDVRTENEAIFIDRKRKTVTIRQSSEDTYEESYDKLVISTGASPVRPPLPGIDLSGIFTLRNVTDTDRIKEYIKSHAPRKAVIVGAGFIGLEMAENLHTQGAKVSIVEMGNQVMAPIDFSMASLVHQHLMDKGVNLYLEQAVASFSREGKGLKVTFKNGQSISADIVILSIGVRPETSLARAAELTIGPAGGIAVNDYLQTSDESIYAIGDAIEFRHPITGKPWLNYLAGPANRQGRIVADNVLGAKIPYEGSIGTSIAKVFDMTVASTGLPGKRLRQEEIDYMSSTIHPASHAGYYPDAMPMSIKITFDKKTGRLYGGQIVGYDGVDKRIDELALVIKHEGTIYDLMKVEQAYAPPFSSAKDPVALAGYVAEDIITGKTNPVYWRELRDIEMENKFLLDVRTPDEYSLGSLPGAVNIPLDELRDRLAELPKDKMIYTFCAVGLRGYLAYRILTQHEFDKVRNLSGGLKTYRAATAPIIIREENGNEIDESPEQQGGSPQVGQPAVAKVSDTTVTATAAVTADALATPAKTVRVDACGLQCPGPILKMKKTMDTLASGERVEITSTDPGFPRDAAAWCSSTGNQLISKDSSGGKSVVVIKKGEPKSCNIVTSCEGKGKTFIMFSDDLDKALATFVLANGAAATGQKVTIFFTFWGLNVIKKLHKPETEKDIFGKMFGMMLPSSSKKLKLSKMSMGGIGGKMMRYIMNKKGIDSLESLRQQALENGVEFIACQMSMDVMGVKQEELLDEVTIGGVATYMERADNANVNLFI</sequence>
<evidence type="ECO:0000313" key="8">
    <source>
        <dbReference type="EMBL" id="CDM03007.1"/>
    </source>
</evidence>
<dbReference type="InterPro" id="IPR036873">
    <property type="entry name" value="Rhodanese-like_dom_sf"/>
</dbReference>
<dbReference type="SUPFAM" id="SSF51905">
    <property type="entry name" value="FAD/NAD(P)-binding domain"/>
    <property type="match status" value="1"/>
</dbReference>
<gene>
    <name evidence="8" type="ORF">BN890_5580</name>
</gene>
<name>D4VS82_9BACE</name>
<evidence type="ECO:0000256" key="4">
    <source>
        <dbReference type="ARBA" id="ARBA00022827"/>
    </source>
</evidence>
<dbReference type="Gene3D" id="3.40.1260.10">
    <property type="entry name" value="DsrEFH-like"/>
    <property type="match status" value="1"/>
</dbReference>
<reference evidence="8 9" key="1">
    <citation type="submission" date="2013-12" db="EMBL/GenBank/DDBJ databases">
        <title>Improved hybrid genome assemblies of Bacteroides xylanisolvens SD CC 1b and Bacteroides xylanisolvens SD CC 2a using Illumina and 454 Sequencing.</title>
        <authorList>
            <person name="Ramaraj T."/>
            <person name="Sundararajan A."/>
            <person name="Mudge J."/>
            <person name="Schilkey F.D."/>
            <person name="Delvecchio V."/>
            <person name="Donlon M."/>
            <person name="Ziemer C."/>
        </authorList>
    </citation>
    <scope>NUCLEOTIDE SEQUENCE [LARGE SCALE GENOMIC DNA]</scope>
</reference>
<dbReference type="InterPro" id="IPR032836">
    <property type="entry name" value="DsrE2-like"/>
</dbReference>
<dbReference type="EC" id="1.6.99.3" evidence="8"/>
<comment type="similarity">
    <text evidence="2">Belongs to the class-III pyridine nucleotide-disulfide oxidoreductase family.</text>
</comment>
<dbReference type="PROSITE" id="PS50206">
    <property type="entry name" value="RHODANESE_3"/>
    <property type="match status" value="1"/>
</dbReference>
<dbReference type="Pfam" id="PF02852">
    <property type="entry name" value="Pyr_redox_dim"/>
    <property type="match status" value="1"/>
</dbReference>
<comment type="caution">
    <text evidence="8">The sequence shown here is derived from an EMBL/GenBank/DDBJ whole genome shotgun (WGS) entry which is preliminary data.</text>
</comment>
<comment type="cofactor">
    <cofactor evidence="1">
        <name>FAD</name>
        <dbReference type="ChEBI" id="CHEBI:57692"/>
    </cofactor>
</comment>
<keyword evidence="4" id="KW-0274">FAD</keyword>
<dbReference type="SUPFAM" id="SSF52821">
    <property type="entry name" value="Rhodanese/Cell cycle control phosphatase"/>
    <property type="match status" value="1"/>
</dbReference>
<dbReference type="SMART" id="SM00450">
    <property type="entry name" value="RHOD"/>
    <property type="match status" value="1"/>
</dbReference>
<dbReference type="InterPro" id="IPR036868">
    <property type="entry name" value="TusA-like_sf"/>
</dbReference>
<dbReference type="SUPFAM" id="SSF75169">
    <property type="entry name" value="DsrEFH-like"/>
    <property type="match status" value="1"/>
</dbReference>
<evidence type="ECO:0000259" key="7">
    <source>
        <dbReference type="PROSITE" id="PS50206"/>
    </source>
</evidence>
<dbReference type="Pfam" id="PF01206">
    <property type="entry name" value="TusA"/>
    <property type="match status" value="1"/>
</dbReference>
<feature type="domain" description="Rhodanese" evidence="7">
    <location>
        <begin position="483"/>
        <end position="571"/>
    </location>
</feature>
<dbReference type="GO" id="GO:0016491">
    <property type="term" value="F:oxidoreductase activity"/>
    <property type="evidence" value="ECO:0007669"/>
    <property type="project" value="UniProtKB-KW"/>
</dbReference>
<evidence type="ECO:0000256" key="6">
    <source>
        <dbReference type="ARBA" id="ARBA00023284"/>
    </source>
</evidence>
<evidence type="ECO:0000256" key="1">
    <source>
        <dbReference type="ARBA" id="ARBA00001974"/>
    </source>
</evidence>
<evidence type="ECO:0000256" key="3">
    <source>
        <dbReference type="ARBA" id="ARBA00022630"/>
    </source>
</evidence>
<dbReference type="EMBL" id="CBXG010000009">
    <property type="protein sequence ID" value="CDM03007.1"/>
    <property type="molecule type" value="Genomic_DNA"/>
</dbReference>
<dbReference type="PROSITE" id="PS01148">
    <property type="entry name" value="UPF0033"/>
    <property type="match status" value="1"/>
</dbReference>
<evidence type="ECO:0000256" key="5">
    <source>
        <dbReference type="ARBA" id="ARBA00023002"/>
    </source>
</evidence>
<dbReference type="InterPro" id="IPR027396">
    <property type="entry name" value="DsrEFH-like"/>
</dbReference>
<dbReference type="SUPFAM" id="SSF55424">
    <property type="entry name" value="FAD/NAD-linked reductases, dimerisation (C-terminal) domain"/>
    <property type="match status" value="1"/>
</dbReference>
<dbReference type="PRINTS" id="PR00368">
    <property type="entry name" value="FADPNR"/>
</dbReference>
<dbReference type="InterPro" id="IPR036188">
    <property type="entry name" value="FAD/NAD-bd_sf"/>
</dbReference>
<dbReference type="InterPro" id="IPR050260">
    <property type="entry name" value="FAD-bd_OxRdtase"/>
</dbReference>
<evidence type="ECO:0000256" key="2">
    <source>
        <dbReference type="ARBA" id="ARBA00009130"/>
    </source>
</evidence>
<dbReference type="PANTHER" id="PTHR43429">
    <property type="entry name" value="PYRIDINE NUCLEOTIDE-DISULFIDE OXIDOREDUCTASE DOMAIN-CONTAINING"/>
    <property type="match status" value="1"/>
</dbReference>
<dbReference type="SUPFAM" id="SSF64307">
    <property type="entry name" value="SirA-like"/>
    <property type="match status" value="1"/>
</dbReference>
<accession>D4VS82</accession>
<dbReference type="CDD" id="cd01524">
    <property type="entry name" value="RHOD_Pyr_redox"/>
    <property type="match status" value="1"/>
</dbReference>
<dbReference type="InterPro" id="IPR023753">
    <property type="entry name" value="FAD/NAD-binding_dom"/>
</dbReference>
<keyword evidence="5 8" id="KW-0560">Oxidoreductase</keyword>
<protein>
    <submittedName>
        <fullName evidence="8">NADH dehydrogenase</fullName>
        <ecNumber evidence="8">1.6.99.3</ecNumber>
    </submittedName>
</protein>
<dbReference type="Gene3D" id="3.30.110.40">
    <property type="entry name" value="TusA-like domain"/>
    <property type="match status" value="1"/>
</dbReference>
<dbReference type="PANTHER" id="PTHR43429:SF1">
    <property type="entry name" value="NAD(P)H SULFUR OXIDOREDUCTASE (COA-DEPENDENT)"/>
    <property type="match status" value="1"/>
</dbReference>
<dbReference type="Pfam" id="PF00581">
    <property type="entry name" value="Rhodanese"/>
    <property type="match status" value="1"/>
</dbReference>
<dbReference type="Gene3D" id="3.50.50.60">
    <property type="entry name" value="FAD/NAD(P)-binding domain"/>
    <property type="match status" value="2"/>
</dbReference>
<dbReference type="Pfam" id="PF13686">
    <property type="entry name" value="DrsE_2"/>
    <property type="match status" value="1"/>
</dbReference>
<organism evidence="8 9">
    <name type="scientific">Bacteroides xylanisolvens SD CC 1b</name>
    <dbReference type="NCBI Taxonomy" id="702447"/>
    <lineage>
        <taxon>Bacteria</taxon>
        <taxon>Pseudomonadati</taxon>
        <taxon>Bacteroidota</taxon>
        <taxon>Bacteroidia</taxon>
        <taxon>Bacteroidales</taxon>
        <taxon>Bacteroidaceae</taxon>
        <taxon>Bacteroides</taxon>
    </lineage>
</organism>
<dbReference type="CDD" id="cd03420">
    <property type="entry name" value="SirA_RHOD_Pry_redox"/>
    <property type="match status" value="1"/>
</dbReference>